<feature type="domain" description="Metallo-beta-lactamase" evidence="1">
    <location>
        <begin position="22"/>
        <end position="222"/>
    </location>
</feature>
<protein>
    <recommendedName>
        <fullName evidence="1">Metallo-beta-lactamase domain-containing protein</fullName>
    </recommendedName>
</protein>
<dbReference type="SMART" id="SM00849">
    <property type="entry name" value="Lactamase_B"/>
    <property type="match status" value="1"/>
</dbReference>
<evidence type="ECO:0000259" key="1">
    <source>
        <dbReference type="SMART" id="SM00849"/>
    </source>
</evidence>
<dbReference type="EMBL" id="LAZR01014520">
    <property type="protein sequence ID" value="KKM17137.1"/>
    <property type="molecule type" value="Genomic_DNA"/>
</dbReference>
<gene>
    <name evidence="2" type="ORF">LCGC14_1678780</name>
</gene>
<proteinExistence type="predicted"/>
<comment type="caution">
    <text evidence="2">The sequence shown here is derived from an EMBL/GenBank/DDBJ whole genome shotgun (WGS) entry which is preliminary data.</text>
</comment>
<dbReference type="Gene3D" id="3.60.15.10">
    <property type="entry name" value="Ribonuclease Z/Hydroxyacylglutathione hydrolase-like"/>
    <property type="match status" value="1"/>
</dbReference>
<dbReference type="SUPFAM" id="SSF56281">
    <property type="entry name" value="Metallo-hydrolase/oxidoreductase"/>
    <property type="match status" value="1"/>
</dbReference>
<dbReference type="Pfam" id="PF00753">
    <property type="entry name" value="Lactamase_B"/>
    <property type="match status" value="1"/>
</dbReference>
<dbReference type="PANTHER" id="PTHR42951:SF4">
    <property type="entry name" value="ACYL-COENZYME A THIOESTERASE MBLAC2"/>
    <property type="match status" value="1"/>
</dbReference>
<organism evidence="2">
    <name type="scientific">marine sediment metagenome</name>
    <dbReference type="NCBI Taxonomy" id="412755"/>
    <lineage>
        <taxon>unclassified sequences</taxon>
        <taxon>metagenomes</taxon>
        <taxon>ecological metagenomes</taxon>
    </lineage>
</organism>
<reference evidence="2" key="1">
    <citation type="journal article" date="2015" name="Nature">
        <title>Complex archaea that bridge the gap between prokaryotes and eukaryotes.</title>
        <authorList>
            <person name="Spang A."/>
            <person name="Saw J.H."/>
            <person name="Jorgensen S.L."/>
            <person name="Zaremba-Niedzwiedzka K."/>
            <person name="Martijn J."/>
            <person name="Lind A.E."/>
            <person name="van Eijk R."/>
            <person name="Schleper C."/>
            <person name="Guy L."/>
            <person name="Ettema T.J."/>
        </authorList>
    </citation>
    <scope>NUCLEOTIDE SEQUENCE</scope>
</reference>
<accession>A0A0F9HPR9</accession>
<evidence type="ECO:0000313" key="2">
    <source>
        <dbReference type="EMBL" id="KKM17137.1"/>
    </source>
</evidence>
<dbReference type="PANTHER" id="PTHR42951">
    <property type="entry name" value="METALLO-BETA-LACTAMASE DOMAIN-CONTAINING"/>
    <property type="match status" value="1"/>
</dbReference>
<dbReference type="InterPro" id="IPR001279">
    <property type="entry name" value="Metallo-B-lactamas"/>
</dbReference>
<dbReference type="InterPro" id="IPR050855">
    <property type="entry name" value="NDM-1-like"/>
</dbReference>
<name>A0A0F9HPR9_9ZZZZ</name>
<dbReference type="CDD" id="cd16282">
    <property type="entry name" value="metallo-hydrolase-like_MBL-fold"/>
    <property type="match status" value="1"/>
</dbReference>
<dbReference type="AlphaFoldDB" id="A0A0F9HPR9"/>
<dbReference type="InterPro" id="IPR036866">
    <property type="entry name" value="RibonucZ/Hydroxyglut_hydro"/>
</dbReference>
<sequence>MELKEIAKDVYACLQEDKGIGWNNAGFVNLGGGLAIDTFYDLNRTRQMIELYKTVSPIPARRLVNTHHNGDHTWGNQLFQDSEIIAHRLCAEEIEKEKKRNLPGSFQKWIQKPEVFPPGMKQFVVGLSQFDYSGIELTLPNHLIEDRFDLELDGYPCQLIYVGPAHTSGDLILYLPEHKVIFAGDIVFCKCTPIGWEGTHAKWIEALDLVLSFEPEVVVPGHGPLCGVDEVKELRAYFEFVYSEAKRFFNEGLDPLEASKKINLGPYIDWSEPERLFFNVNRAYREFRNVEPWDAPFNALDLFGKSNELRIHWDGI</sequence>